<reference evidence="7 8" key="1">
    <citation type="submission" date="2024-08" db="EMBL/GenBank/DDBJ databases">
        <authorList>
            <person name="Ishaq N."/>
        </authorList>
    </citation>
    <scope>NUCLEOTIDE SEQUENCE [LARGE SCALE GENOMIC DNA]</scope>
    <source>
        <strain evidence="7 8">JCM 30400</strain>
    </source>
</reference>
<evidence type="ECO:0000256" key="5">
    <source>
        <dbReference type="ARBA" id="ARBA00023136"/>
    </source>
</evidence>
<protein>
    <submittedName>
        <fullName evidence="7">Phosphate-starvation-inducible PsiE family protein</fullName>
    </submittedName>
</protein>
<comment type="subcellular location">
    <subcellularLocation>
        <location evidence="1">Cell membrane</location>
        <topology evidence="1">Multi-pass membrane protein</topology>
    </subcellularLocation>
</comment>
<keyword evidence="4 6" id="KW-1133">Transmembrane helix</keyword>
<organism evidence="7 8">
    <name type="scientific">Microbulbifer echini</name>
    <dbReference type="NCBI Taxonomy" id="1529067"/>
    <lineage>
        <taxon>Bacteria</taxon>
        <taxon>Pseudomonadati</taxon>
        <taxon>Pseudomonadota</taxon>
        <taxon>Gammaproteobacteria</taxon>
        <taxon>Cellvibrionales</taxon>
        <taxon>Microbulbiferaceae</taxon>
        <taxon>Microbulbifer</taxon>
    </lineage>
</organism>
<evidence type="ECO:0000256" key="6">
    <source>
        <dbReference type="SAM" id="Phobius"/>
    </source>
</evidence>
<feature type="transmembrane region" description="Helical" evidence="6">
    <location>
        <begin position="96"/>
        <end position="112"/>
    </location>
</feature>
<feature type="transmembrane region" description="Helical" evidence="6">
    <location>
        <begin position="28"/>
        <end position="49"/>
    </location>
</feature>
<keyword evidence="2" id="KW-1003">Cell membrane</keyword>
<feature type="transmembrane region" description="Helical" evidence="6">
    <location>
        <begin position="124"/>
        <end position="141"/>
    </location>
</feature>
<evidence type="ECO:0000256" key="3">
    <source>
        <dbReference type="ARBA" id="ARBA00022692"/>
    </source>
</evidence>
<dbReference type="InterPro" id="IPR020948">
    <property type="entry name" value="P_starv_induced_PsiE-like"/>
</dbReference>
<name>A0ABV4NRP7_9GAMM</name>
<sequence>MKYEEIHEDHEDPLINQLHRAIKIAVKFLAILMVLVIFWTIADVIYVVFENLRSPPRFLLDMEDILETFGAFLVVLIAIEIFTNIRLYLGTNVIPVQLVLATALMAVARKVIVLDLELVGAEHVVGIALVTIALGVSYWLVQEKSKRSA</sequence>
<feature type="transmembrane region" description="Helical" evidence="6">
    <location>
        <begin position="69"/>
        <end position="89"/>
    </location>
</feature>
<evidence type="ECO:0000313" key="7">
    <source>
        <dbReference type="EMBL" id="MFA0791763.1"/>
    </source>
</evidence>
<evidence type="ECO:0000256" key="2">
    <source>
        <dbReference type="ARBA" id="ARBA00022475"/>
    </source>
</evidence>
<keyword evidence="3 6" id="KW-0812">Transmembrane</keyword>
<keyword evidence="8" id="KW-1185">Reference proteome</keyword>
<comment type="caution">
    <text evidence="7">The sequence shown here is derived from an EMBL/GenBank/DDBJ whole genome shotgun (WGS) entry which is preliminary data.</text>
</comment>
<accession>A0ABV4NRP7</accession>
<dbReference type="Pfam" id="PF06146">
    <property type="entry name" value="PsiE"/>
    <property type="match status" value="1"/>
</dbReference>
<proteinExistence type="predicted"/>
<gene>
    <name evidence="7" type="ORF">ACCI51_14500</name>
</gene>
<dbReference type="Proteomes" id="UP001569414">
    <property type="component" value="Unassembled WGS sequence"/>
</dbReference>
<dbReference type="EMBL" id="JBGMEL010000014">
    <property type="protein sequence ID" value="MFA0791763.1"/>
    <property type="molecule type" value="Genomic_DNA"/>
</dbReference>
<keyword evidence="5 6" id="KW-0472">Membrane</keyword>
<evidence type="ECO:0000313" key="8">
    <source>
        <dbReference type="Proteomes" id="UP001569414"/>
    </source>
</evidence>
<dbReference type="RefSeq" id="WP_299585754.1">
    <property type="nucleotide sequence ID" value="NZ_JBGMEL010000014.1"/>
</dbReference>
<evidence type="ECO:0000256" key="4">
    <source>
        <dbReference type="ARBA" id="ARBA00022989"/>
    </source>
</evidence>
<evidence type="ECO:0000256" key="1">
    <source>
        <dbReference type="ARBA" id="ARBA00004651"/>
    </source>
</evidence>